<comment type="caution">
    <text evidence="2">The sequence shown here is derived from an EMBL/GenBank/DDBJ whole genome shotgun (WGS) entry which is preliminary data.</text>
</comment>
<dbReference type="EMBL" id="SAUZ01000018">
    <property type="protein sequence ID" value="RWR18793.1"/>
    <property type="molecule type" value="Genomic_DNA"/>
</dbReference>
<evidence type="ECO:0000313" key="2">
    <source>
        <dbReference type="EMBL" id="RWR18793.1"/>
    </source>
</evidence>
<gene>
    <name evidence="2" type="ORF">D2T30_15645</name>
</gene>
<reference evidence="2 3" key="1">
    <citation type="submission" date="2019-01" db="EMBL/GenBank/DDBJ databases">
        <title>Sinorhodobacter populi sp. nov. isolated from the symptomatic bark tissue of Populus euramericana canker.</title>
        <authorList>
            <person name="Xu G."/>
        </authorList>
    </citation>
    <scope>NUCLEOTIDE SEQUENCE [LARGE SCALE GENOMIC DNA]</scope>
    <source>
        <strain evidence="2 3">SK2B-1</strain>
    </source>
</reference>
<dbReference type="Proteomes" id="UP000284476">
    <property type="component" value="Unassembled WGS sequence"/>
</dbReference>
<proteinExistence type="predicted"/>
<accession>A0A443JEI8</accession>
<dbReference type="RefSeq" id="WP_128209644.1">
    <property type="nucleotide sequence ID" value="NZ_JBHRSO010000024.1"/>
</dbReference>
<evidence type="ECO:0000259" key="1">
    <source>
        <dbReference type="Pfam" id="PF22262"/>
    </source>
</evidence>
<protein>
    <recommendedName>
        <fullName evidence="1">DUF6950 domain-containing protein</fullName>
    </recommendedName>
</protein>
<feature type="domain" description="DUF6950" evidence="1">
    <location>
        <begin position="2"/>
        <end position="132"/>
    </location>
</feature>
<organism evidence="2 3">
    <name type="scientific">Paenirhodobacter populi</name>
    <dbReference type="NCBI Taxonomy" id="2306993"/>
    <lineage>
        <taxon>Bacteria</taxon>
        <taxon>Pseudomonadati</taxon>
        <taxon>Pseudomonadota</taxon>
        <taxon>Alphaproteobacteria</taxon>
        <taxon>Rhodobacterales</taxon>
        <taxon>Rhodobacter group</taxon>
        <taxon>Paenirhodobacter</taxon>
    </lineage>
</organism>
<name>A0A443JEI8_9RHOB</name>
<evidence type="ECO:0000313" key="3">
    <source>
        <dbReference type="Proteomes" id="UP000284476"/>
    </source>
</evidence>
<sequence length="133" mass="14579">MTRIDGWETILVEKIEGARRRPFSWGAHDCATWAMDVRAALTGLPSAAEAWRGQYSTARGARRWLKRHGWRDLDALAAGIMGDPLPRVLAARRGDVVMFRGAMGICIGELAAFAGPEGFVLVPLADCQTAWRA</sequence>
<dbReference type="Pfam" id="PF22262">
    <property type="entry name" value="DUF6950"/>
    <property type="match status" value="1"/>
</dbReference>
<dbReference type="AlphaFoldDB" id="A0A443JEI8"/>
<dbReference type="InterPro" id="IPR053802">
    <property type="entry name" value="DUF6950"/>
</dbReference>